<reference evidence="6" key="1">
    <citation type="journal article" date="2019" name="Int. J. Syst. Evol. Microbiol.">
        <title>The Global Catalogue of Microorganisms (GCM) 10K type strain sequencing project: providing services to taxonomists for standard genome sequencing and annotation.</title>
        <authorList>
            <consortium name="The Broad Institute Genomics Platform"/>
            <consortium name="The Broad Institute Genome Sequencing Center for Infectious Disease"/>
            <person name="Wu L."/>
            <person name="Ma J."/>
        </authorList>
    </citation>
    <scope>NUCLEOTIDE SEQUENCE [LARGE SCALE GENOMIC DNA]</scope>
    <source>
        <strain evidence="6">JCM 1490</strain>
    </source>
</reference>
<evidence type="ECO:0000259" key="4">
    <source>
        <dbReference type="Pfam" id="PF13579"/>
    </source>
</evidence>
<feature type="domain" description="Glycosyltransferase subfamily 4-like N-terminal" evidence="4">
    <location>
        <begin position="12"/>
        <end position="170"/>
    </location>
</feature>
<proteinExistence type="predicted"/>
<evidence type="ECO:0000256" key="2">
    <source>
        <dbReference type="ARBA" id="ARBA00022679"/>
    </source>
</evidence>
<sequence length="376" mass="38951">MRVLQVAGSSTGGVGRHVRDIGAMLAEDHTVLLAAPEDVVAQVNSVNSTAQADGAALRTAVVDITDRPRPQDALAVADLRRLATGADVVHAHGLRAGALAAMAVRTLPGRPRLVVTLHNLPVGSRTVETIAAGLERVVAGGADVVLGVSGDLVDRMRERGARRTARALVPAPVRRPSGSDPARVRESLGVAAGERLVLTVARLAPQKGLDLLLAAAAILAGPRAAGRQGRHASGSQGWRWAVVGDGPLRSQLAGRAGVENLPVMLTGHRDDVPDLLAAADVVVSTATWEGQPLWLQEALAAGAAIVATDVGGTREVLDDAAVLVPGDDAPALAEAVRGVLADPDRQDALREAARRRAELLPTPAEVRAQLEEIYRT</sequence>
<evidence type="ECO:0000259" key="3">
    <source>
        <dbReference type="Pfam" id="PF00534"/>
    </source>
</evidence>
<dbReference type="Pfam" id="PF13579">
    <property type="entry name" value="Glyco_trans_4_4"/>
    <property type="match status" value="1"/>
</dbReference>
<keyword evidence="6" id="KW-1185">Reference proteome</keyword>
<dbReference type="InterPro" id="IPR028098">
    <property type="entry name" value="Glyco_trans_4-like_N"/>
</dbReference>
<dbReference type="GO" id="GO:0016757">
    <property type="term" value="F:glycosyltransferase activity"/>
    <property type="evidence" value="ECO:0007669"/>
    <property type="project" value="UniProtKB-KW"/>
</dbReference>
<dbReference type="PANTHER" id="PTHR12526">
    <property type="entry name" value="GLYCOSYLTRANSFERASE"/>
    <property type="match status" value="1"/>
</dbReference>
<evidence type="ECO:0000256" key="1">
    <source>
        <dbReference type="ARBA" id="ARBA00022676"/>
    </source>
</evidence>
<dbReference type="EMBL" id="JBHTCQ010000004">
    <property type="protein sequence ID" value="MFC7406947.1"/>
    <property type="molecule type" value="Genomic_DNA"/>
</dbReference>
<dbReference type="EC" id="2.4.-.-" evidence="5"/>
<accession>A0ABW2QDN5</accession>
<keyword evidence="1 5" id="KW-0328">Glycosyltransferase</keyword>
<protein>
    <submittedName>
        <fullName evidence="5">Glycosyltransferase family 4 protein</fullName>
        <ecNumber evidence="5">2.4.-.-</ecNumber>
    </submittedName>
</protein>
<feature type="domain" description="Glycosyl transferase family 1" evidence="3">
    <location>
        <begin position="185"/>
        <end position="356"/>
    </location>
</feature>
<comment type="caution">
    <text evidence="5">The sequence shown here is derived from an EMBL/GenBank/DDBJ whole genome shotgun (WGS) entry which is preliminary data.</text>
</comment>
<evidence type="ECO:0000313" key="5">
    <source>
        <dbReference type="EMBL" id="MFC7406947.1"/>
    </source>
</evidence>
<dbReference type="PANTHER" id="PTHR12526:SF510">
    <property type="entry name" value="D-INOSITOL 3-PHOSPHATE GLYCOSYLTRANSFERASE"/>
    <property type="match status" value="1"/>
</dbReference>
<dbReference type="Gene3D" id="3.40.50.2000">
    <property type="entry name" value="Glycogen Phosphorylase B"/>
    <property type="match status" value="2"/>
</dbReference>
<dbReference type="Proteomes" id="UP001596455">
    <property type="component" value="Unassembled WGS sequence"/>
</dbReference>
<name>A0ABW2QDN5_9MICO</name>
<gene>
    <name evidence="5" type="ORF">ACFQQL_17635</name>
</gene>
<dbReference type="CDD" id="cd03801">
    <property type="entry name" value="GT4_PimA-like"/>
    <property type="match status" value="1"/>
</dbReference>
<organism evidence="5 6">
    <name type="scientific">Georgenia alba</name>
    <dbReference type="NCBI Taxonomy" id="2233858"/>
    <lineage>
        <taxon>Bacteria</taxon>
        <taxon>Bacillati</taxon>
        <taxon>Actinomycetota</taxon>
        <taxon>Actinomycetes</taxon>
        <taxon>Micrococcales</taxon>
        <taxon>Bogoriellaceae</taxon>
        <taxon>Georgenia</taxon>
    </lineage>
</organism>
<evidence type="ECO:0000313" key="6">
    <source>
        <dbReference type="Proteomes" id="UP001596455"/>
    </source>
</evidence>
<dbReference type="InterPro" id="IPR001296">
    <property type="entry name" value="Glyco_trans_1"/>
</dbReference>
<dbReference type="SUPFAM" id="SSF53756">
    <property type="entry name" value="UDP-Glycosyltransferase/glycogen phosphorylase"/>
    <property type="match status" value="1"/>
</dbReference>
<dbReference type="Pfam" id="PF00534">
    <property type="entry name" value="Glycos_transf_1"/>
    <property type="match status" value="1"/>
</dbReference>
<keyword evidence="2 5" id="KW-0808">Transferase</keyword>
<dbReference type="RefSeq" id="WP_382396472.1">
    <property type="nucleotide sequence ID" value="NZ_JBHTCQ010000004.1"/>
</dbReference>